<dbReference type="InterPro" id="IPR000048">
    <property type="entry name" value="IQ_motif_EF-hand-BS"/>
</dbReference>
<keyword evidence="1" id="KW-0175">Coiled coil</keyword>
<dbReference type="SMART" id="SM00015">
    <property type="entry name" value="IQ"/>
    <property type="match status" value="7"/>
</dbReference>
<dbReference type="PANTHER" id="PTHR14149:SF14">
    <property type="entry name" value="CALPONIN-HOMOLOGY (CH) DOMAIN-CONTAINING PROTEIN"/>
    <property type="match status" value="1"/>
</dbReference>
<evidence type="ECO:0000313" key="7">
    <source>
        <dbReference type="Proteomes" id="UP000077671"/>
    </source>
</evidence>
<feature type="compositionally biased region" description="Low complexity" evidence="2">
    <location>
        <begin position="155"/>
        <end position="177"/>
    </location>
</feature>
<dbReference type="Gene3D" id="1.10.418.10">
    <property type="entry name" value="Calponin-like domain"/>
    <property type="match status" value="1"/>
</dbReference>
<dbReference type="Gene3D" id="1.10.506.10">
    <property type="entry name" value="GTPase Activation - p120gap, domain 1"/>
    <property type="match status" value="1"/>
</dbReference>
<dbReference type="EMBL" id="CAJHJG010002653">
    <property type="protein sequence ID" value="CAD6921820.1"/>
    <property type="molecule type" value="Genomic_DNA"/>
</dbReference>
<feature type="domain" description="Calponin-homology (CH)" evidence="4">
    <location>
        <begin position="406"/>
        <end position="512"/>
    </location>
</feature>
<dbReference type="InterPro" id="IPR008936">
    <property type="entry name" value="Rho_GTPase_activation_prot"/>
</dbReference>
<dbReference type="CDD" id="cd05127">
    <property type="entry name" value="RasGAP_IQGAP_like"/>
    <property type="match status" value="1"/>
</dbReference>
<evidence type="ECO:0000313" key="8">
    <source>
        <dbReference type="Proteomes" id="UP000836402"/>
    </source>
</evidence>
<dbReference type="PANTHER" id="PTHR14149">
    <property type="entry name" value="RAS GTPASE-ACTIVATING PROTEIN WITH IQ MOTIF"/>
    <property type="match status" value="1"/>
</dbReference>
<feature type="region of interest" description="Disordered" evidence="2">
    <location>
        <begin position="1"/>
        <end position="221"/>
    </location>
</feature>
<reference evidence="6" key="2">
    <citation type="journal article" date="2019" name="IMA Fungus">
        <title>Genome sequencing and comparison of five Tilletia species to identify candidate genes for the detection of regulated species infecting wheat.</title>
        <authorList>
            <person name="Nguyen H.D.T."/>
            <person name="Sultana T."/>
            <person name="Kesanakurti P."/>
            <person name="Hambleton S."/>
        </authorList>
    </citation>
    <scope>NUCLEOTIDE SEQUENCE</scope>
    <source>
        <strain evidence="6">DAOMC 238032</strain>
    </source>
</reference>
<dbReference type="InterPro" id="IPR000593">
    <property type="entry name" value="RasGAP_C"/>
</dbReference>
<evidence type="ECO:0000256" key="2">
    <source>
        <dbReference type="SAM" id="MobiDB-lite"/>
    </source>
</evidence>
<dbReference type="SUPFAM" id="SSF47576">
    <property type="entry name" value="Calponin-homology domain, CH-domain"/>
    <property type="match status" value="1"/>
</dbReference>
<dbReference type="CDD" id="cd21206">
    <property type="entry name" value="CH_IQGAP"/>
    <property type="match status" value="1"/>
</dbReference>
<feature type="compositionally biased region" description="Polar residues" evidence="2">
    <location>
        <begin position="54"/>
        <end position="65"/>
    </location>
</feature>
<dbReference type="PROSITE" id="PS50021">
    <property type="entry name" value="CH"/>
    <property type="match status" value="1"/>
</dbReference>
<dbReference type="InterPro" id="IPR001936">
    <property type="entry name" value="RasGAP_dom"/>
</dbReference>
<name>A0A177VCQ3_9BASI</name>
<feature type="compositionally biased region" description="Low complexity" evidence="2">
    <location>
        <begin position="1"/>
        <end position="15"/>
    </location>
</feature>
<sequence length="1809" mass="204017">MEPSGRSGSASNGSAVPSASPSSRNPFSYQAKYLERSASRSTTANFSLAGAGSVPSSSTGLNNAMSSSTDSTGSSGGGGPPRVGVLPTAGAGMARSGSVRKYPMPHRHAASLDPARTAELRSGSLRNGQSSLTGSPTTPQGSFAPLPESSPPSSSPYSPLAPRAAHFSPGSTSTSSTGRPISMPPAPRDNGVPASAKRAMSPTKGMFESSYSPSSRPMSPFKAGQVLPPAGSPTKVDDSWINGSPRNAQGSFWSSSSPAPAATPSAVHLGGVSDLKRSSVGALKMMRQYTTRADSVVGLGGPDAGHTLLTVGRKNSTRANADIQEDDGWEKPPRPGRMESEDQAGEIILPGITTNAEDVTGLTGRIRLARQDTAPTQLGMSASLPYSTNSRWMDTQRHLLQAYEYLCHCGEAKEWMEHCVEEELGAIVDMENEMRDGVFLAKLARKFEPECVPRIFVNPKLQYRHTDNTNYFFAFVNKVGLPVFFQFELTDLYEKKNFPKIVYCIHALSHLLARQGRALKVGNLLGKLEFTDAQLQQTQRGLDAAGVAMPSFGAIGKALAKEMNVEPEPEPETEQERVDRELSENVDAVVAIQTATRAFLGRITRERLAEEAAYRRKREEEARRKREEEERRRREEEERLRLEEEERVRRAEEERRRIEEERRRKEEEERQRREEEERQRLAEEERLRREEEERRRKEAERLRLLEEARIAEEKRLAEVARIAEEKRLAELARIAEEERLAEVARIAEERRLAEEARKKAEEERIVAAWAPKVQAGIRGFLARQSHQDKLYTLQQHQSSITALQAQVRGALARKRHEALIFGLADAMEDVIKMQSACRAVLARRALLNKIRAMRATTDSTVMVQAQIRGVLARKSYLAMSSALQQIEVVRSVGGLQSFARAALARRKHQEQIKQLEFVAPDVVGLQAQLRGMLVRQEYFWWRDHLHRSEAVVVHLQSLIRGVLQRRKYMAKMRHYNEHMDKVVKIQSLFRGKQQGEQYRSLTVGKNVPVATIKNFGHLLNDSDHDFEDEIEVERLRKLVVRNIRENQTLDVDVTELDTKIALLVKNKLGIEELIKAKNERGLLRQREAAAMVQRRNSLLVAAGDPFADQNLDRGARRKLELYQELFHTLQTRPEYLAKLFVRVSRVEMSDRQKKQIEKIVLTLFGYAQNSREEYLLLKLFQRCVVEELTGVSTVQEFIRGNAQFIKLVVQYNRGAKERKYLRDLLSPLVRGVMDDDTIDLETDPCAIYRNTINQEEMQTGMPSRRPLDVNFHEALAEPTARVIFIRHLQALRGTTEAFLSAMIGSTKKMPYGIRYIAREVFRALQTKFPNEPETALIKVVGHLVYYRYLNPAIVAPEGFDVVETLVGPVQRKNLAEISKMLTQIAVGKLFSEDNPYLQPLNEYVSQASQRFTKWLFAVVDVQDAEMQFSASEFLDHAANQRPVIYISPNEIYSMHGLVLGELDHLAPHHDDPLRAVLLELGDAPMSNNQDLNSARDSEITLELKSNVRTLKDPEAETKALFVETKRLVLAILKVQTGKTLLDVFVAPVSPQDEMLWEEIVSLEVAAERQRHRGQRPPAPPQLGPKLEDVRRLTFPELKARTLENMLRLEKLGKVSRANNYQDMLNAIAIDIRNKHRKRVQRHNEKAAMLTTLDNLAEKKKYLEDQISSYHSYIDASMQTMQKKGRKKFVLPFTQQYFHLRSLKATGKVPKFGSYKYSAKVLHDKGILISIDQFSNKQFDQITLTISSDEAGLFTIEASVLGVSGGSCDIRIEDLLEAQFNNTNQLTLMDGMAKVHVNMFIHLINKKFYA</sequence>
<reference evidence="6" key="1">
    <citation type="submission" date="2016-04" db="EMBL/GenBank/DDBJ databases">
        <authorList>
            <person name="Nguyen H.D."/>
            <person name="Kesanakurti P."/>
            <person name="Cullis J."/>
            <person name="Levesque C.A."/>
            <person name="Hambleton S."/>
        </authorList>
    </citation>
    <scope>NUCLEOTIDE SEQUENCE</scope>
    <source>
        <strain evidence="6">DAOMC 238032</strain>
    </source>
</reference>
<comment type="caution">
    <text evidence="6">The sequence shown here is derived from an EMBL/GenBank/DDBJ whole genome shotgun (WGS) entry which is preliminary data.</text>
</comment>
<dbReference type="SUPFAM" id="SSF48350">
    <property type="entry name" value="GTPase activation domain, GAP"/>
    <property type="match status" value="1"/>
</dbReference>
<dbReference type="GO" id="GO:0005096">
    <property type="term" value="F:GTPase activator activity"/>
    <property type="evidence" value="ECO:0007669"/>
    <property type="project" value="TreeGrafter"/>
</dbReference>
<evidence type="ECO:0000259" key="4">
    <source>
        <dbReference type="PROSITE" id="PS50021"/>
    </source>
</evidence>
<dbReference type="SMART" id="SM00033">
    <property type="entry name" value="CH"/>
    <property type="match status" value="1"/>
</dbReference>
<evidence type="ECO:0000313" key="5">
    <source>
        <dbReference type="EMBL" id="CAD6921820.1"/>
    </source>
</evidence>
<evidence type="ECO:0000256" key="1">
    <source>
        <dbReference type="SAM" id="Coils"/>
    </source>
</evidence>
<evidence type="ECO:0000313" key="6">
    <source>
        <dbReference type="EMBL" id="KAE8261735.1"/>
    </source>
</evidence>
<feature type="coiled-coil region" evidence="1">
    <location>
        <begin position="610"/>
        <end position="714"/>
    </location>
</feature>
<dbReference type="Proteomes" id="UP000836402">
    <property type="component" value="Unassembled WGS sequence"/>
</dbReference>
<feature type="domain" description="Ras-GAP" evidence="3">
    <location>
        <begin position="1158"/>
        <end position="1386"/>
    </location>
</feature>
<keyword evidence="8" id="KW-1185">Reference proteome</keyword>
<dbReference type="InterPro" id="IPR036872">
    <property type="entry name" value="CH_dom_sf"/>
</dbReference>
<dbReference type="Pfam" id="PF00612">
    <property type="entry name" value="IQ"/>
    <property type="match status" value="5"/>
</dbReference>
<dbReference type="Pfam" id="PF00307">
    <property type="entry name" value="CH"/>
    <property type="match status" value="1"/>
</dbReference>
<feature type="compositionally biased region" description="Polar residues" evidence="2">
    <location>
        <begin position="17"/>
        <end position="28"/>
    </location>
</feature>
<dbReference type="InterPro" id="IPR001715">
    <property type="entry name" value="CH_dom"/>
</dbReference>
<dbReference type="Proteomes" id="UP000077671">
    <property type="component" value="Unassembled WGS sequence"/>
</dbReference>
<proteinExistence type="predicted"/>
<dbReference type="SUPFAM" id="SSF143885">
    <property type="entry name" value="RGC domain-like"/>
    <property type="match status" value="1"/>
</dbReference>
<gene>
    <name evidence="6" type="ORF">A4X03_0g3006</name>
    <name evidence="5" type="ORF">JKIAZH3_G1687</name>
</gene>
<evidence type="ECO:0000259" key="3">
    <source>
        <dbReference type="PROSITE" id="PS50018"/>
    </source>
</evidence>
<dbReference type="Pfam" id="PF00616">
    <property type="entry name" value="RasGAP"/>
    <property type="match status" value="1"/>
</dbReference>
<feature type="compositionally biased region" description="Polar residues" evidence="2">
    <location>
        <begin position="124"/>
        <end position="141"/>
    </location>
</feature>
<dbReference type="Gene3D" id="1.20.5.190">
    <property type="match status" value="2"/>
</dbReference>
<evidence type="ECO:0008006" key="9">
    <source>
        <dbReference type="Google" id="ProtNLM"/>
    </source>
</evidence>
<protein>
    <recommendedName>
        <fullName evidence="9">Ras-GAP domain-containing protein</fullName>
    </recommendedName>
</protein>
<dbReference type="PROSITE" id="PS50096">
    <property type="entry name" value="IQ"/>
    <property type="match status" value="7"/>
</dbReference>
<organism evidence="6 7">
    <name type="scientific">Tilletia caries</name>
    <name type="common">wheat bunt fungus</name>
    <dbReference type="NCBI Taxonomy" id="13290"/>
    <lineage>
        <taxon>Eukaryota</taxon>
        <taxon>Fungi</taxon>
        <taxon>Dikarya</taxon>
        <taxon>Basidiomycota</taxon>
        <taxon>Ustilaginomycotina</taxon>
        <taxon>Exobasidiomycetes</taxon>
        <taxon>Tilletiales</taxon>
        <taxon>Tilletiaceae</taxon>
        <taxon>Tilletia</taxon>
    </lineage>
</organism>
<feature type="region of interest" description="Disordered" evidence="2">
    <location>
        <begin position="318"/>
        <end position="339"/>
    </location>
</feature>
<dbReference type="PROSITE" id="PS50018">
    <property type="entry name" value="RAS_GTPASE_ACTIV_2"/>
    <property type="match status" value="1"/>
</dbReference>
<feature type="compositionally biased region" description="Low complexity" evidence="2">
    <location>
        <begin position="209"/>
        <end position="220"/>
    </location>
</feature>
<feature type="compositionally biased region" description="Basic and acidic residues" evidence="2">
    <location>
        <begin position="329"/>
        <end position="339"/>
    </location>
</feature>
<reference evidence="5" key="3">
    <citation type="submission" date="2020-10" db="EMBL/GenBank/DDBJ databases">
        <authorList>
            <person name="Sedaghatjoo S."/>
        </authorList>
    </citation>
    <scope>NUCLEOTIDE SEQUENCE</scope>
    <source>
        <strain evidence="5">AZH3</strain>
    </source>
</reference>
<dbReference type="GO" id="GO:0005938">
    <property type="term" value="C:cell cortex"/>
    <property type="evidence" value="ECO:0007669"/>
    <property type="project" value="TreeGrafter"/>
</dbReference>
<dbReference type="EMBL" id="LWDD02000325">
    <property type="protein sequence ID" value="KAE8261735.1"/>
    <property type="molecule type" value="Genomic_DNA"/>
</dbReference>
<dbReference type="SMART" id="SM00323">
    <property type="entry name" value="RasGAP"/>
    <property type="match status" value="1"/>
</dbReference>
<accession>A0A177VCQ3</accession>
<dbReference type="Pfam" id="PF03836">
    <property type="entry name" value="RasGAP_C"/>
    <property type="match status" value="1"/>
</dbReference>